<comment type="subcellular location">
    <subcellularLocation>
        <location evidence="1 7">Nucleus</location>
    </subcellularLocation>
</comment>
<dbReference type="KEGG" id="slb:AWJ20_1981"/>
<feature type="compositionally biased region" description="Basic and acidic residues" evidence="8">
    <location>
        <begin position="53"/>
        <end position="62"/>
    </location>
</feature>
<accession>A0A167ERR1</accession>
<feature type="compositionally biased region" description="Basic and acidic residues" evidence="8">
    <location>
        <begin position="71"/>
        <end position="87"/>
    </location>
</feature>
<dbReference type="RefSeq" id="XP_018736870.1">
    <property type="nucleotide sequence ID" value="XM_018878902.1"/>
</dbReference>
<evidence type="ECO:0000259" key="9">
    <source>
        <dbReference type="Pfam" id="PF11708"/>
    </source>
</evidence>
<dbReference type="PANTHER" id="PTHR12942:SF2">
    <property type="entry name" value="PRE-MRNA-SPLICING FACTOR SLU7"/>
    <property type="match status" value="1"/>
</dbReference>
<feature type="region of interest" description="Disordered" evidence="8">
    <location>
        <begin position="53"/>
        <end position="87"/>
    </location>
</feature>
<keyword evidence="3 7" id="KW-0507">mRNA processing</keyword>
<dbReference type="EMBL" id="CP014503">
    <property type="protein sequence ID" value="ANB14393.1"/>
    <property type="molecule type" value="Genomic_DNA"/>
</dbReference>
<feature type="compositionally biased region" description="Basic and acidic residues" evidence="8">
    <location>
        <begin position="290"/>
        <end position="301"/>
    </location>
</feature>
<proteinExistence type="inferred from homology"/>
<evidence type="ECO:0000256" key="2">
    <source>
        <dbReference type="ARBA" id="ARBA00007203"/>
    </source>
</evidence>
<dbReference type="GO" id="GO:0030628">
    <property type="term" value="F:pre-mRNA 3'-splice site binding"/>
    <property type="evidence" value="ECO:0007669"/>
    <property type="project" value="UniProtKB-UniRule"/>
</dbReference>
<evidence type="ECO:0000313" key="11">
    <source>
        <dbReference type="Proteomes" id="UP000189580"/>
    </source>
</evidence>
<keyword evidence="6 7" id="KW-0539">Nucleus</keyword>
<dbReference type="GO" id="GO:0000398">
    <property type="term" value="P:mRNA splicing, via spliceosome"/>
    <property type="evidence" value="ECO:0007669"/>
    <property type="project" value="UniProtKB-UniRule"/>
</dbReference>
<evidence type="ECO:0000256" key="4">
    <source>
        <dbReference type="ARBA" id="ARBA00022728"/>
    </source>
</evidence>
<keyword evidence="11" id="KW-1185">Reference proteome</keyword>
<feature type="region of interest" description="Disordered" evidence="8">
    <location>
        <begin position="107"/>
        <end position="126"/>
    </location>
</feature>
<gene>
    <name evidence="10" type="ORF">AWJ20_1981</name>
</gene>
<dbReference type="InterPro" id="IPR039974">
    <property type="entry name" value="Splicing_factor_SLU7"/>
</dbReference>
<evidence type="ECO:0000256" key="1">
    <source>
        <dbReference type="ARBA" id="ARBA00004123"/>
    </source>
</evidence>
<keyword evidence="5 7" id="KW-0508">mRNA splicing</keyword>
<dbReference type="Pfam" id="PF11708">
    <property type="entry name" value="Slu7"/>
    <property type="match status" value="1"/>
</dbReference>
<evidence type="ECO:0000313" key="10">
    <source>
        <dbReference type="EMBL" id="ANB14393.1"/>
    </source>
</evidence>
<comment type="function">
    <text evidence="7">Involved in pre-mRNA splicing.</text>
</comment>
<feature type="region of interest" description="Disordered" evidence="8">
    <location>
        <begin position="278"/>
        <end position="301"/>
    </location>
</feature>
<protein>
    <recommendedName>
        <fullName evidence="7">Pre-mRNA-splicing factor SLU7</fullName>
    </recommendedName>
</protein>
<dbReference type="InterPro" id="IPR021715">
    <property type="entry name" value="Slu7_dom"/>
</dbReference>
<comment type="subunit">
    <text evidence="7">Associated with the spliceosome.</text>
</comment>
<feature type="domain" description="Pre-mRNA-splicing factor SLU7" evidence="9">
    <location>
        <begin position="28"/>
        <end position="247"/>
    </location>
</feature>
<reference evidence="10 11" key="1">
    <citation type="submission" date="2016-02" db="EMBL/GenBank/DDBJ databases">
        <title>Complete genome sequence and transcriptome regulation of the pentose utilising yeast Sugiyamaella lignohabitans.</title>
        <authorList>
            <person name="Bellasio M."/>
            <person name="Peymann A."/>
            <person name="Valli M."/>
            <person name="Sipitzky M."/>
            <person name="Graf A."/>
            <person name="Sauer M."/>
            <person name="Marx H."/>
            <person name="Mattanovich D."/>
        </authorList>
    </citation>
    <scope>NUCLEOTIDE SEQUENCE [LARGE SCALE GENOMIC DNA]</scope>
    <source>
        <strain evidence="10 11">CBS 10342</strain>
    </source>
</reference>
<evidence type="ECO:0000256" key="5">
    <source>
        <dbReference type="ARBA" id="ARBA00023187"/>
    </source>
</evidence>
<evidence type="ECO:0000256" key="8">
    <source>
        <dbReference type="SAM" id="MobiDB-lite"/>
    </source>
</evidence>
<dbReference type="GO" id="GO:0005681">
    <property type="term" value="C:spliceosomal complex"/>
    <property type="evidence" value="ECO:0007669"/>
    <property type="project" value="UniProtKB-UniRule"/>
</dbReference>
<dbReference type="Proteomes" id="UP000189580">
    <property type="component" value="Chromosome b"/>
</dbReference>
<dbReference type="AlphaFoldDB" id="A0A167ERR1"/>
<keyword evidence="4 7" id="KW-0747">Spliceosome</keyword>
<evidence type="ECO:0000256" key="3">
    <source>
        <dbReference type="ARBA" id="ARBA00022664"/>
    </source>
</evidence>
<dbReference type="OrthoDB" id="249612at2759"/>
<comment type="similarity">
    <text evidence="2 7">Belongs to the SLU7 family.</text>
</comment>
<evidence type="ECO:0000256" key="7">
    <source>
        <dbReference type="RuleBase" id="RU367071"/>
    </source>
</evidence>
<dbReference type="GeneID" id="30033842"/>
<evidence type="ECO:0000256" key="6">
    <source>
        <dbReference type="ARBA" id="ARBA00023242"/>
    </source>
</evidence>
<sequence>MERPRKIGAKFSGKDIVADDVLQDITTTWDSKRDRWNGYDAHEYKKVVERFEEKERQKKADGELEDDDDDELKKTQDGQLGEKVRSLRERGDKAAYLEDLSEDAVEFNPKTRTMRTEGGTINDNGQFERKLSDSALEYENLRQKAEGLSEQGMAIHMEASPTEAVLKLKQLQQEKESQKHKLKQELLEKYGGAEHLAPRPKEVEIVPLEASTVTKSGEDKPGLKPSSIKSRYPEDIYPGNHSSVWGSYWINGKWGFACCHSLVKHSYCLGEKGIEINDSKEEVPQVSTEHPNKRSYDEVSQ</sequence>
<name>A0A167ERR1_9ASCO</name>
<dbReference type="PANTHER" id="PTHR12942">
    <property type="entry name" value="STEP II SPLICING FACTOR SLU7"/>
    <property type="match status" value="1"/>
</dbReference>
<organism evidence="10 11">
    <name type="scientific">Sugiyamaella lignohabitans</name>
    <dbReference type="NCBI Taxonomy" id="796027"/>
    <lineage>
        <taxon>Eukaryota</taxon>
        <taxon>Fungi</taxon>
        <taxon>Dikarya</taxon>
        <taxon>Ascomycota</taxon>
        <taxon>Saccharomycotina</taxon>
        <taxon>Dipodascomycetes</taxon>
        <taxon>Dipodascales</taxon>
        <taxon>Trichomonascaceae</taxon>
        <taxon>Sugiyamaella</taxon>
    </lineage>
</organism>